<keyword evidence="1" id="KW-1133">Transmembrane helix</keyword>
<evidence type="ECO:0000256" key="1">
    <source>
        <dbReference type="SAM" id="Phobius"/>
    </source>
</evidence>
<dbReference type="InterPro" id="IPR027392">
    <property type="entry name" value="TF_Znf"/>
</dbReference>
<dbReference type="AlphaFoldDB" id="A0A5C5V162"/>
<reference evidence="3 4" key="1">
    <citation type="submission" date="2019-02" db="EMBL/GenBank/DDBJ databases">
        <title>Deep-cultivation of Planctomycetes and their phenomic and genomic characterization uncovers novel biology.</title>
        <authorList>
            <person name="Wiegand S."/>
            <person name="Jogler M."/>
            <person name="Boedeker C."/>
            <person name="Pinto D."/>
            <person name="Vollmers J."/>
            <person name="Rivas-Marin E."/>
            <person name="Kohn T."/>
            <person name="Peeters S.H."/>
            <person name="Heuer A."/>
            <person name="Rast P."/>
            <person name="Oberbeckmann S."/>
            <person name="Bunk B."/>
            <person name="Jeske O."/>
            <person name="Meyerdierks A."/>
            <person name="Storesund J.E."/>
            <person name="Kallscheuer N."/>
            <person name="Luecker S."/>
            <person name="Lage O.M."/>
            <person name="Pohl T."/>
            <person name="Merkel B.J."/>
            <person name="Hornburger P."/>
            <person name="Mueller R.-W."/>
            <person name="Bruemmer F."/>
            <person name="Labrenz M."/>
            <person name="Spormann A.M."/>
            <person name="Op Den Camp H."/>
            <person name="Overmann J."/>
            <person name="Amann R."/>
            <person name="Jetten M.S.M."/>
            <person name="Mascher T."/>
            <person name="Medema M.H."/>
            <person name="Devos D.P."/>
            <person name="Kaster A.-K."/>
            <person name="Ovreas L."/>
            <person name="Rohde M."/>
            <person name="Galperin M.Y."/>
            <person name="Jogler C."/>
        </authorList>
    </citation>
    <scope>NUCLEOTIDE SEQUENCE [LARGE SCALE GENOMIC DNA]</scope>
    <source>
        <strain evidence="3 4">KOR34</strain>
    </source>
</reference>
<comment type="caution">
    <text evidence="3">The sequence shown here is derived from an EMBL/GenBank/DDBJ whole genome shotgun (WGS) entry which is preliminary data.</text>
</comment>
<organism evidence="3 4">
    <name type="scientific">Posidoniimonas corsicana</name>
    <dbReference type="NCBI Taxonomy" id="1938618"/>
    <lineage>
        <taxon>Bacteria</taxon>
        <taxon>Pseudomonadati</taxon>
        <taxon>Planctomycetota</taxon>
        <taxon>Planctomycetia</taxon>
        <taxon>Pirellulales</taxon>
        <taxon>Lacipirellulaceae</taxon>
        <taxon>Posidoniimonas</taxon>
    </lineage>
</organism>
<evidence type="ECO:0000259" key="2">
    <source>
        <dbReference type="Pfam" id="PF13453"/>
    </source>
</evidence>
<dbReference type="RefSeq" id="WP_197531644.1">
    <property type="nucleotide sequence ID" value="NZ_SIHJ01000003.1"/>
</dbReference>
<proteinExistence type="predicted"/>
<feature type="transmembrane region" description="Helical" evidence="1">
    <location>
        <begin position="159"/>
        <end position="176"/>
    </location>
</feature>
<dbReference type="Pfam" id="PF13453">
    <property type="entry name" value="Zn_ribbon_TFIIB"/>
    <property type="match status" value="2"/>
</dbReference>
<feature type="transmembrane region" description="Helical" evidence="1">
    <location>
        <begin position="135"/>
        <end position="153"/>
    </location>
</feature>
<dbReference type="Proteomes" id="UP000316714">
    <property type="component" value="Unassembled WGS sequence"/>
</dbReference>
<feature type="transmembrane region" description="Helical" evidence="1">
    <location>
        <begin position="202"/>
        <end position="222"/>
    </location>
</feature>
<sequence>MNCPACDCPLGEERLHGQQVHRCIHCGGLWLSDGDLGPLIRRIESVEERPAREAQPQLACPRCGDEMASIDYAHDSGVRINRCGACRGVWLEAGQLEQIVACRGISAAEESLAQAMALDLGRTNRWRWIRDLLRSRLLSGLVAGAYLLIAGLSGDGRTVFGLVGFLVFPIACIWWCDGMGRLTGVSFGAARPTVTQETPGDFVAIGGWLLLLCPAVLMLASAW</sequence>
<evidence type="ECO:0000313" key="4">
    <source>
        <dbReference type="Proteomes" id="UP000316714"/>
    </source>
</evidence>
<gene>
    <name evidence="3" type="ORF">KOR34_39590</name>
</gene>
<name>A0A5C5V162_9BACT</name>
<keyword evidence="1" id="KW-0812">Transmembrane</keyword>
<accession>A0A5C5V162</accession>
<evidence type="ECO:0000313" key="3">
    <source>
        <dbReference type="EMBL" id="TWT32198.1"/>
    </source>
</evidence>
<keyword evidence="4" id="KW-1185">Reference proteome</keyword>
<feature type="domain" description="Transcription factor zinc-finger" evidence="2">
    <location>
        <begin position="2"/>
        <end position="41"/>
    </location>
</feature>
<feature type="domain" description="Transcription factor zinc-finger" evidence="2">
    <location>
        <begin position="60"/>
        <end position="101"/>
    </location>
</feature>
<keyword evidence="1" id="KW-0472">Membrane</keyword>
<dbReference type="EMBL" id="SIHJ01000003">
    <property type="protein sequence ID" value="TWT32198.1"/>
    <property type="molecule type" value="Genomic_DNA"/>
</dbReference>
<protein>
    <recommendedName>
        <fullName evidence="2">Transcription factor zinc-finger domain-containing protein</fullName>
    </recommendedName>
</protein>